<gene>
    <name evidence="3" type="ORF">GCM10007977_084040</name>
</gene>
<dbReference type="InterPro" id="IPR025736">
    <property type="entry name" value="PucR_C-HTH_dom"/>
</dbReference>
<evidence type="ECO:0000313" key="3">
    <source>
        <dbReference type="EMBL" id="GGM69496.1"/>
    </source>
</evidence>
<sequence length="380" mass="40809">MAKPTSAEAMAGVLAALDAETETLAADAAAAIYAELEGYSAVPGEAIQRSMRFNVTRAVSTLRSGRPPTSMTREEAEATTLERAEQGVPIDDIIRAYRLALRVIHSRFLELASGAGIKPTAILDCSNLLWEVGDWFTAVAAVAYRHHQVEVTVRQSVRRTELLRDVLSGMLSGSELWKAAATLELDESQHYAAFCIPRAEGIDALGLARSTRGGVAEIAGQLFGLVHDSGDARLPKRVAIAVGPVRPLPLLHDSTRIAARIAELVADDEPGVYRVEDVPWSLAAHAVPEVLTMLRGKYIDAVGERGPFGESLLASVKAYLAADMNIAAAAQVLVVHPNTLRYRLAKYEDIVGVPLSQVRAITELTMALDLRLPANAPAPR</sequence>
<dbReference type="InterPro" id="IPR051448">
    <property type="entry name" value="CdaR-like_regulators"/>
</dbReference>
<dbReference type="InterPro" id="IPR042070">
    <property type="entry name" value="PucR_C-HTH_sf"/>
</dbReference>
<dbReference type="EMBL" id="BMPI01000059">
    <property type="protein sequence ID" value="GGM69496.1"/>
    <property type="molecule type" value="Genomic_DNA"/>
</dbReference>
<dbReference type="RefSeq" id="WP_190255656.1">
    <property type="nucleotide sequence ID" value="NZ_BMPI01000059.1"/>
</dbReference>
<dbReference type="PANTHER" id="PTHR33744">
    <property type="entry name" value="CARBOHYDRATE DIACID REGULATOR"/>
    <property type="match status" value="1"/>
</dbReference>
<evidence type="ECO:0000259" key="2">
    <source>
        <dbReference type="Pfam" id="PF14361"/>
    </source>
</evidence>
<dbReference type="InterPro" id="IPR025751">
    <property type="entry name" value="RsbRD_N_dom"/>
</dbReference>
<reference evidence="3" key="2">
    <citation type="submission" date="2020-09" db="EMBL/GenBank/DDBJ databases">
        <authorList>
            <person name="Sun Q."/>
            <person name="Ohkuma M."/>
        </authorList>
    </citation>
    <scope>NUCLEOTIDE SEQUENCE</scope>
    <source>
        <strain evidence="3">JCM 19831</strain>
    </source>
</reference>
<accession>A0A917X5G0</accession>
<evidence type="ECO:0000313" key="4">
    <source>
        <dbReference type="Proteomes" id="UP000642070"/>
    </source>
</evidence>
<feature type="domain" description="PucR C-terminal helix-turn-helix" evidence="1">
    <location>
        <begin position="312"/>
        <end position="369"/>
    </location>
</feature>
<name>A0A917X5G0_9ACTN</name>
<comment type="caution">
    <text evidence="3">The sequence shown here is derived from an EMBL/GenBank/DDBJ whole genome shotgun (WGS) entry which is preliminary data.</text>
</comment>
<protein>
    <submittedName>
        <fullName evidence="3">PucR family transcriptional regulator</fullName>
    </submittedName>
</protein>
<organism evidence="3 4">
    <name type="scientific">Dactylosporangium sucinum</name>
    <dbReference type="NCBI Taxonomy" id="1424081"/>
    <lineage>
        <taxon>Bacteria</taxon>
        <taxon>Bacillati</taxon>
        <taxon>Actinomycetota</taxon>
        <taxon>Actinomycetes</taxon>
        <taxon>Micromonosporales</taxon>
        <taxon>Micromonosporaceae</taxon>
        <taxon>Dactylosporangium</taxon>
    </lineage>
</organism>
<dbReference type="Pfam" id="PF14361">
    <property type="entry name" value="RsbRD_N"/>
    <property type="match status" value="1"/>
</dbReference>
<keyword evidence="4" id="KW-1185">Reference proteome</keyword>
<dbReference type="Proteomes" id="UP000642070">
    <property type="component" value="Unassembled WGS sequence"/>
</dbReference>
<evidence type="ECO:0000259" key="1">
    <source>
        <dbReference type="Pfam" id="PF13556"/>
    </source>
</evidence>
<reference evidence="3" key="1">
    <citation type="journal article" date="2014" name="Int. J. Syst. Evol. Microbiol.">
        <title>Complete genome sequence of Corynebacterium casei LMG S-19264T (=DSM 44701T), isolated from a smear-ripened cheese.</title>
        <authorList>
            <consortium name="US DOE Joint Genome Institute (JGI-PGF)"/>
            <person name="Walter F."/>
            <person name="Albersmeier A."/>
            <person name="Kalinowski J."/>
            <person name="Ruckert C."/>
        </authorList>
    </citation>
    <scope>NUCLEOTIDE SEQUENCE</scope>
    <source>
        <strain evidence="3">JCM 19831</strain>
    </source>
</reference>
<feature type="domain" description="RsbT co-antagonist protein RsbRD N-terminal" evidence="2">
    <location>
        <begin position="23"/>
        <end position="159"/>
    </location>
</feature>
<dbReference type="AlphaFoldDB" id="A0A917X5G0"/>
<dbReference type="Pfam" id="PF13556">
    <property type="entry name" value="HTH_30"/>
    <property type="match status" value="1"/>
</dbReference>
<proteinExistence type="predicted"/>
<dbReference type="Gene3D" id="1.10.10.2840">
    <property type="entry name" value="PucR C-terminal helix-turn-helix domain"/>
    <property type="match status" value="1"/>
</dbReference>